<keyword evidence="5 6" id="KW-0472">Membrane</keyword>
<comment type="similarity">
    <text evidence="2">Belongs to the UPF0014 family.</text>
</comment>
<dbReference type="OMA" id="PWYEPQY"/>
<keyword evidence="3 6" id="KW-0812">Transmembrane</keyword>
<keyword evidence="4 6" id="KW-1133">Transmembrane helix</keyword>
<feature type="transmembrane region" description="Helical" evidence="6">
    <location>
        <begin position="225"/>
        <end position="246"/>
    </location>
</feature>
<evidence type="ECO:0000256" key="6">
    <source>
        <dbReference type="SAM" id="Phobius"/>
    </source>
</evidence>
<keyword evidence="8" id="KW-1185">Reference proteome</keyword>
<evidence type="ECO:0000256" key="2">
    <source>
        <dbReference type="ARBA" id="ARBA00005268"/>
    </source>
</evidence>
<feature type="transmembrane region" description="Helical" evidence="6">
    <location>
        <begin position="258"/>
        <end position="280"/>
    </location>
</feature>
<protein>
    <submittedName>
        <fullName evidence="7">Uncharacterized protein</fullName>
    </submittedName>
</protein>
<dbReference type="InterPro" id="IPR005226">
    <property type="entry name" value="UPF0014_fam"/>
</dbReference>
<evidence type="ECO:0000256" key="4">
    <source>
        <dbReference type="ARBA" id="ARBA00022989"/>
    </source>
</evidence>
<feature type="transmembrane region" description="Helical" evidence="6">
    <location>
        <begin position="115"/>
        <end position="134"/>
    </location>
</feature>
<reference evidence="8" key="1">
    <citation type="journal article" date="2017" name="Nat. Ecol. Evol.">
        <title>Genome expansion and lineage-specific genetic innovations in the forest pathogenic fungi Armillaria.</title>
        <authorList>
            <person name="Sipos G."/>
            <person name="Prasanna A.N."/>
            <person name="Walter M.C."/>
            <person name="O'Connor E."/>
            <person name="Balint B."/>
            <person name="Krizsan K."/>
            <person name="Kiss B."/>
            <person name="Hess J."/>
            <person name="Varga T."/>
            <person name="Slot J."/>
            <person name="Riley R."/>
            <person name="Boka B."/>
            <person name="Rigling D."/>
            <person name="Barry K."/>
            <person name="Lee J."/>
            <person name="Mihaltcheva S."/>
            <person name="LaButti K."/>
            <person name="Lipzen A."/>
            <person name="Waldron R."/>
            <person name="Moloney N.M."/>
            <person name="Sperisen C."/>
            <person name="Kredics L."/>
            <person name="Vagvoelgyi C."/>
            <person name="Patrignani A."/>
            <person name="Fitzpatrick D."/>
            <person name="Nagy I."/>
            <person name="Doyle S."/>
            <person name="Anderson J.B."/>
            <person name="Grigoriev I.V."/>
            <person name="Gueldener U."/>
            <person name="Muensterkoetter M."/>
            <person name="Nagy L.G."/>
        </authorList>
    </citation>
    <scope>NUCLEOTIDE SEQUENCE [LARGE SCALE GENOMIC DNA]</scope>
    <source>
        <strain evidence="8">C18/9</strain>
    </source>
</reference>
<accession>A0A284S420</accession>
<proteinExistence type="inferred from homology"/>
<evidence type="ECO:0000313" key="7">
    <source>
        <dbReference type="EMBL" id="SJL15754.1"/>
    </source>
</evidence>
<gene>
    <name evidence="7" type="ORF">ARMOST_19259</name>
</gene>
<organism evidence="7 8">
    <name type="scientific">Armillaria ostoyae</name>
    <name type="common">Armillaria root rot fungus</name>
    <dbReference type="NCBI Taxonomy" id="47428"/>
    <lineage>
        <taxon>Eukaryota</taxon>
        <taxon>Fungi</taxon>
        <taxon>Dikarya</taxon>
        <taxon>Basidiomycota</taxon>
        <taxon>Agaricomycotina</taxon>
        <taxon>Agaricomycetes</taxon>
        <taxon>Agaricomycetidae</taxon>
        <taxon>Agaricales</taxon>
        <taxon>Marasmiineae</taxon>
        <taxon>Physalacriaceae</taxon>
        <taxon>Armillaria</taxon>
    </lineage>
</organism>
<dbReference type="PANTHER" id="PTHR30028">
    <property type="entry name" value="UPF0014 INNER MEMBRANE PROTEIN YBBM-RELATED"/>
    <property type="match status" value="1"/>
</dbReference>
<comment type="subcellular location">
    <subcellularLocation>
        <location evidence="1">Membrane</location>
        <topology evidence="1">Multi-pass membrane protein</topology>
    </subcellularLocation>
</comment>
<dbReference type="AlphaFoldDB" id="A0A284S420"/>
<dbReference type="Pfam" id="PF03649">
    <property type="entry name" value="UPF0014"/>
    <property type="match status" value="3"/>
</dbReference>
<feature type="transmembrane region" description="Helical" evidence="6">
    <location>
        <begin position="146"/>
        <end position="169"/>
    </location>
</feature>
<sequence length="346" mass="37948">MDSGDNLTWYNVGLAFSFIALNAVISKIFHLGIGVSLVTAAVRCMVQLALVATLLQSVFETDNPWAVAAIAFLLNVMGTFETGKYPPFLWCAPGSHLRIVVNKAKRRHERMFRSVLFGFIGSTIPVSIIGGRYAMSVEPFWAPSQYIPIVGMMCGSTISGVVISLNYTLKELQENRDKVEIYLAFGASRMEACKPIAIDALIMALTPPINQMRFLSVYNPPNTPLIFLSVLGIISIPGMMTGAILGGSSVQQAAKMQMIIMFMISASTGLASIFTTAYAISIVVDDEHRIRADRIYSEPLALWKARSALIEHMNGSVQRGYLWARGWRSHVGNAVQGEGDMLLETR</sequence>
<dbReference type="EMBL" id="FUEG01000030">
    <property type="protein sequence ID" value="SJL15754.1"/>
    <property type="molecule type" value="Genomic_DNA"/>
</dbReference>
<evidence type="ECO:0000313" key="8">
    <source>
        <dbReference type="Proteomes" id="UP000219338"/>
    </source>
</evidence>
<evidence type="ECO:0000256" key="1">
    <source>
        <dbReference type="ARBA" id="ARBA00004141"/>
    </source>
</evidence>
<dbReference type="GO" id="GO:0005886">
    <property type="term" value="C:plasma membrane"/>
    <property type="evidence" value="ECO:0007669"/>
    <property type="project" value="TreeGrafter"/>
</dbReference>
<dbReference type="PANTHER" id="PTHR30028:SF0">
    <property type="entry name" value="PROTEIN ALUMINUM SENSITIVE 3"/>
    <property type="match status" value="1"/>
</dbReference>
<name>A0A284S420_ARMOS</name>
<evidence type="ECO:0000256" key="5">
    <source>
        <dbReference type="ARBA" id="ARBA00023136"/>
    </source>
</evidence>
<dbReference type="Proteomes" id="UP000219338">
    <property type="component" value="Unassembled WGS sequence"/>
</dbReference>
<dbReference type="OrthoDB" id="432685at2759"/>
<evidence type="ECO:0000256" key="3">
    <source>
        <dbReference type="ARBA" id="ARBA00022692"/>
    </source>
</evidence>